<sequence>MLFPDFTDLYHLRADGWRALGDVGQAIASMQQALRLGPASEEYPSMTGIGTYLTLSSLMSGDTRIVFGETSEDQPQF</sequence>
<comment type="caution">
    <text evidence="1">The sequence shown here is derived from an EMBL/GenBank/DDBJ whole genome shotgun (WGS) entry which is preliminary data.</text>
</comment>
<proteinExistence type="predicted"/>
<dbReference type="RefSeq" id="WP_375522993.1">
    <property type="nucleotide sequence ID" value="NZ_JBHIRY010000055.1"/>
</dbReference>
<accession>A0ABV5C902</accession>
<protein>
    <recommendedName>
        <fullName evidence="3">Tetratricopeptide repeat protein</fullName>
    </recommendedName>
</protein>
<evidence type="ECO:0008006" key="3">
    <source>
        <dbReference type="Google" id="ProtNLM"/>
    </source>
</evidence>
<organism evidence="1 2">
    <name type="scientific">Paenibacillus medicaginis</name>
    <dbReference type="NCBI Taxonomy" id="1470560"/>
    <lineage>
        <taxon>Bacteria</taxon>
        <taxon>Bacillati</taxon>
        <taxon>Bacillota</taxon>
        <taxon>Bacilli</taxon>
        <taxon>Bacillales</taxon>
        <taxon>Paenibacillaceae</taxon>
        <taxon>Paenibacillus</taxon>
    </lineage>
</organism>
<evidence type="ECO:0000313" key="1">
    <source>
        <dbReference type="EMBL" id="MFB5763995.1"/>
    </source>
</evidence>
<name>A0ABV5C902_9BACL</name>
<reference evidence="1 2" key="1">
    <citation type="submission" date="2024-09" db="EMBL/GenBank/DDBJ databases">
        <title>Paenibacillus zeirhizospherea sp. nov., isolated from surface of the maize (Zea mays) roots in a horticulture field, Hungary.</title>
        <authorList>
            <person name="Marton D."/>
            <person name="Farkas M."/>
            <person name="Bedics A."/>
            <person name="Toth E."/>
            <person name="Tancsics A."/>
            <person name="Boka K."/>
            <person name="Marati G."/>
            <person name="Kriszt B."/>
            <person name="Cserhati M."/>
        </authorList>
    </citation>
    <scope>NUCLEOTIDE SEQUENCE [LARGE SCALE GENOMIC DNA]</scope>
    <source>
        <strain evidence="1 2">JCM 18446</strain>
    </source>
</reference>
<gene>
    <name evidence="1" type="ORF">ACE5LO_26915</name>
</gene>
<dbReference type="Proteomes" id="UP001580430">
    <property type="component" value="Unassembled WGS sequence"/>
</dbReference>
<keyword evidence="2" id="KW-1185">Reference proteome</keyword>
<dbReference type="SUPFAM" id="SSF48452">
    <property type="entry name" value="TPR-like"/>
    <property type="match status" value="1"/>
</dbReference>
<dbReference type="InterPro" id="IPR011990">
    <property type="entry name" value="TPR-like_helical_dom_sf"/>
</dbReference>
<evidence type="ECO:0000313" key="2">
    <source>
        <dbReference type="Proteomes" id="UP001580430"/>
    </source>
</evidence>
<dbReference type="EMBL" id="JBHIRY010000055">
    <property type="protein sequence ID" value="MFB5763995.1"/>
    <property type="molecule type" value="Genomic_DNA"/>
</dbReference>